<keyword evidence="1" id="KW-0732">Signal</keyword>
<dbReference type="InterPro" id="IPR050767">
    <property type="entry name" value="Sel1_AlgK"/>
</dbReference>
<dbReference type="OrthoDB" id="6114904at2"/>
<sequence>MIKFRSKALFIGGILLASFSIQTANACLSKAYNDAYALFKHGQYSQSVPVFTKLYNNGCPTSPYFLGTYYTYGIAVKPNYDTAIKYFDKFLDKKNLAQPRDYRANAYRALALIYNAKNQPAKAHSYLIDSAKLGNTEAMYLLGRSYIGKDQPYYTKTDLHQAFIWLNKAANYGNIAAMKLIYQHELQKGA</sequence>
<organism evidence="2 3">
    <name type="scientific">Cysteiniphilum litorale</name>
    <dbReference type="NCBI Taxonomy" id="2056700"/>
    <lineage>
        <taxon>Bacteria</taxon>
        <taxon>Pseudomonadati</taxon>
        <taxon>Pseudomonadota</taxon>
        <taxon>Gammaproteobacteria</taxon>
        <taxon>Thiotrichales</taxon>
        <taxon>Fastidiosibacteraceae</taxon>
        <taxon>Cysteiniphilum</taxon>
    </lineage>
</organism>
<dbReference type="Proteomes" id="UP000636949">
    <property type="component" value="Unassembled WGS sequence"/>
</dbReference>
<dbReference type="SMART" id="SM00671">
    <property type="entry name" value="SEL1"/>
    <property type="match status" value="3"/>
</dbReference>
<accession>A0A8J3E8Y6</accession>
<dbReference type="AlphaFoldDB" id="A0A8J3E8Y6"/>
<keyword evidence="3" id="KW-1185">Reference proteome</keyword>
<dbReference type="PANTHER" id="PTHR11102">
    <property type="entry name" value="SEL-1-LIKE PROTEIN"/>
    <property type="match status" value="1"/>
</dbReference>
<protein>
    <recommendedName>
        <fullName evidence="4">Sel1 repeat family protein</fullName>
    </recommendedName>
</protein>
<evidence type="ECO:0000313" key="3">
    <source>
        <dbReference type="Proteomes" id="UP000636949"/>
    </source>
</evidence>
<name>A0A8J3E8Y6_9GAMM</name>
<proteinExistence type="predicted"/>
<dbReference type="InterPro" id="IPR011990">
    <property type="entry name" value="TPR-like_helical_dom_sf"/>
</dbReference>
<feature type="signal peptide" evidence="1">
    <location>
        <begin position="1"/>
        <end position="26"/>
    </location>
</feature>
<reference evidence="2" key="1">
    <citation type="journal article" date="2014" name="Int. J. Syst. Evol. Microbiol.">
        <title>Complete genome sequence of Corynebacterium casei LMG S-19264T (=DSM 44701T), isolated from a smear-ripened cheese.</title>
        <authorList>
            <consortium name="US DOE Joint Genome Institute (JGI-PGF)"/>
            <person name="Walter F."/>
            <person name="Albersmeier A."/>
            <person name="Kalinowski J."/>
            <person name="Ruckert C."/>
        </authorList>
    </citation>
    <scope>NUCLEOTIDE SEQUENCE</scope>
    <source>
        <strain evidence="2">CGMCC 1.15758</strain>
    </source>
</reference>
<dbReference type="InterPro" id="IPR006597">
    <property type="entry name" value="Sel1-like"/>
</dbReference>
<comment type="caution">
    <text evidence="2">The sequence shown here is derived from an EMBL/GenBank/DDBJ whole genome shotgun (WGS) entry which is preliminary data.</text>
</comment>
<gene>
    <name evidence="2" type="ORF">GCM10010995_13110</name>
</gene>
<evidence type="ECO:0000256" key="1">
    <source>
        <dbReference type="SAM" id="SignalP"/>
    </source>
</evidence>
<evidence type="ECO:0000313" key="2">
    <source>
        <dbReference type="EMBL" id="GGF97261.1"/>
    </source>
</evidence>
<dbReference type="PANTHER" id="PTHR11102:SF160">
    <property type="entry name" value="ERAD-ASSOCIATED E3 UBIQUITIN-PROTEIN LIGASE COMPONENT HRD3"/>
    <property type="match status" value="1"/>
</dbReference>
<dbReference type="Pfam" id="PF08238">
    <property type="entry name" value="Sel1"/>
    <property type="match status" value="2"/>
</dbReference>
<dbReference type="SUPFAM" id="SSF81901">
    <property type="entry name" value="HCP-like"/>
    <property type="match status" value="1"/>
</dbReference>
<evidence type="ECO:0008006" key="4">
    <source>
        <dbReference type="Google" id="ProtNLM"/>
    </source>
</evidence>
<dbReference type="Gene3D" id="1.25.40.10">
    <property type="entry name" value="Tetratricopeptide repeat domain"/>
    <property type="match status" value="1"/>
</dbReference>
<dbReference type="EMBL" id="BMJS01000012">
    <property type="protein sequence ID" value="GGF97261.1"/>
    <property type="molecule type" value="Genomic_DNA"/>
</dbReference>
<dbReference type="RefSeq" id="WP_117002558.1">
    <property type="nucleotide sequence ID" value="NZ_BMJS01000012.1"/>
</dbReference>
<reference evidence="2" key="2">
    <citation type="submission" date="2020-09" db="EMBL/GenBank/DDBJ databases">
        <authorList>
            <person name="Sun Q."/>
            <person name="Zhou Y."/>
        </authorList>
    </citation>
    <scope>NUCLEOTIDE SEQUENCE</scope>
    <source>
        <strain evidence="2">CGMCC 1.15758</strain>
    </source>
</reference>
<feature type="chain" id="PRO_5035291447" description="Sel1 repeat family protein" evidence="1">
    <location>
        <begin position="27"/>
        <end position="190"/>
    </location>
</feature>